<protein>
    <submittedName>
        <fullName evidence="2">Uncharacterized protein</fullName>
    </submittedName>
</protein>
<feature type="transmembrane region" description="Helical" evidence="1">
    <location>
        <begin position="231"/>
        <end position="254"/>
    </location>
</feature>
<organism evidence="2 3">
    <name type="scientific">Heliocybe sulcata</name>
    <dbReference type="NCBI Taxonomy" id="5364"/>
    <lineage>
        <taxon>Eukaryota</taxon>
        <taxon>Fungi</taxon>
        <taxon>Dikarya</taxon>
        <taxon>Basidiomycota</taxon>
        <taxon>Agaricomycotina</taxon>
        <taxon>Agaricomycetes</taxon>
        <taxon>Gloeophyllales</taxon>
        <taxon>Gloeophyllaceae</taxon>
        <taxon>Heliocybe</taxon>
    </lineage>
</organism>
<keyword evidence="1" id="KW-0812">Transmembrane</keyword>
<keyword evidence="3" id="KW-1185">Reference proteome</keyword>
<sequence>MASSTESMSLRYAQFFGVMTGLMAYGIHFTLFIITAFFLLKQRHTMRRASFYLLYICVQFCLSSIGMWRDVLAETVSYLEHGNDPSVAGPIEYYNVYFRSPPEWVSVLAFAACTWLQDGLLMPAILRIQTSRDNHSHLDLPLIDRLAPSIAFISSTEALYEPVTSILFIISVATSRDLYGSHSINLGVPYWALSISFNLVVTLLIIARLWFMRRDVQRSLTPDAASVYTSVGAMLVESAALYSVTGLLFIACYARDNKAQYVLITWLGQFEVGVSSYPYPLLKPYNLLFVQSISPLLIILRVAQGHAWSSTVPAPVMSPSKPNVIRLKHMRSARKEGQAASGVSVTVETITGEPGIAPSVQPEDEKWHRLGVKNVDVADCEAGGQAWVV</sequence>
<keyword evidence="1" id="KW-1133">Transmembrane helix</keyword>
<keyword evidence="1" id="KW-0472">Membrane</keyword>
<reference evidence="2 3" key="1">
    <citation type="journal article" date="2019" name="Nat. Ecol. Evol.">
        <title>Megaphylogeny resolves global patterns of mushroom evolution.</title>
        <authorList>
            <person name="Varga T."/>
            <person name="Krizsan K."/>
            <person name="Foldi C."/>
            <person name="Dima B."/>
            <person name="Sanchez-Garcia M."/>
            <person name="Sanchez-Ramirez S."/>
            <person name="Szollosi G.J."/>
            <person name="Szarkandi J.G."/>
            <person name="Papp V."/>
            <person name="Albert L."/>
            <person name="Andreopoulos W."/>
            <person name="Angelini C."/>
            <person name="Antonin V."/>
            <person name="Barry K.W."/>
            <person name="Bougher N.L."/>
            <person name="Buchanan P."/>
            <person name="Buyck B."/>
            <person name="Bense V."/>
            <person name="Catcheside P."/>
            <person name="Chovatia M."/>
            <person name="Cooper J."/>
            <person name="Damon W."/>
            <person name="Desjardin D."/>
            <person name="Finy P."/>
            <person name="Geml J."/>
            <person name="Haridas S."/>
            <person name="Hughes K."/>
            <person name="Justo A."/>
            <person name="Karasinski D."/>
            <person name="Kautmanova I."/>
            <person name="Kiss B."/>
            <person name="Kocsube S."/>
            <person name="Kotiranta H."/>
            <person name="LaButti K.M."/>
            <person name="Lechner B.E."/>
            <person name="Liimatainen K."/>
            <person name="Lipzen A."/>
            <person name="Lukacs Z."/>
            <person name="Mihaltcheva S."/>
            <person name="Morgado L.N."/>
            <person name="Niskanen T."/>
            <person name="Noordeloos M.E."/>
            <person name="Ohm R.A."/>
            <person name="Ortiz-Santana B."/>
            <person name="Ovrebo C."/>
            <person name="Racz N."/>
            <person name="Riley R."/>
            <person name="Savchenko A."/>
            <person name="Shiryaev A."/>
            <person name="Soop K."/>
            <person name="Spirin V."/>
            <person name="Szebenyi C."/>
            <person name="Tomsovsky M."/>
            <person name="Tulloss R.E."/>
            <person name="Uehling J."/>
            <person name="Grigoriev I.V."/>
            <person name="Vagvolgyi C."/>
            <person name="Papp T."/>
            <person name="Martin F.M."/>
            <person name="Miettinen O."/>
            <person name="Hibbett D.S."/>
            <person name="Nagy L.G."/>
        </authorList>
    </citation>
    <scope>NUCLEOTIDE SEQUENCE [LARGE SCALE GENOMIC DNA]</scope>
    <source>
        <strain evidence="2 3">OMC1185</strain>
    </source>
</reference>
<evidence type="ECO:0000313" key="2">
    <source>
        <dbReference type="EMBL" id="TFK54803.1"/>
    </source>
</evidence>
<name>A0A5C3NBW5_9AGAM</name>
<feature type="transmembrane region" description="Helical" evidence="1">
    <location>
        <begin position="104"/>
        <end position="126"/>
    </location>
</feature>
<dbReference type="OrthoDB" id="2796825at2759"/>
<feature type="transmembrane region" description="Helical" evidence="1">
    <location>
        <begin position="52"/>
        <end position="69"/>
    </location>
</feature>
<feature type="transmembrane region" description="Helical" evidence="1">
    <location>
        <begin position="12"/>
        <end position="40"/>
    </location>
</feature>
<feature type="transmembrane region" description="Helical" evidence="1">
    <location>
        <begin position="190"/>
        <end position="211"/>
    </location>
</feature>
<gene>
    <name evidence="2" type="ORF">OE88DRAFT_1732102</name>
</gene>
<dbReference type="Proteomes" id="UP000305948">
    <property type="component" value="Unassembled WGS sequence"/>
</dbReference>
<dbReference type="EMBL" id="ML213505">
    <property type="protein sequence ID" value="TFK54803.1"/>
    <property type="molecule type" value="Genomic_DNA"/>
</dbReference>
<evidence type="ECO:0000313" key="3">
    <source>
        <dbReference type="Proteomes" id="UP000305948"/>
    </source>
</evidence>
<dbReference type="AlphaFoldDB" id="A0A5C3NBW5"/>
<accession>A0A5C3NBW5</accession>
<evidence type="ECO:0000256" key="1">
    <source>
        <dbReference type="SAM" id="Phobius"/>
    </source>
</evidence>
<proteinExistence type="predicted"/>